<dbReference type="OrthoDB" id="9787435at2"/>
<dbReference type="Pfam" id="PF00107">
    <property type="entry name" value="ADH_zinc_N"/>
    <property type="match status" value="1"/>
</dbReference>
<keyword evidence="5" id="KW-0862">Zinc</keyword>
<dbReference type="PANTHER" id="PTHR42940">
    <property type="entry name" value="ALCOHOL DEHYDROGENASE 1-RELATED"/>
    <property type="match status" value="1"/>
</dbReference>
<protein>
    <recommendedName>
        <fullName evidence="3">alcohol dehydrogenase</fullName>
        <ecNumber evidence="3">1.1.1.1</ecNumber>
    </recommendedName>
</protein>
<evidence type="ECO:0000256" key="5">
    <source>
        <dbReference type="ARBA" id="ARBA00022833"/>
    </source>
</evidence>
<dbReference type="Gene3D" id="3.90.180.10">
    <property type="entry name" value="Medium-chain alcohol dehydrogenases, catalytic domain"/>
    <property type="match status" value="1"/>
</dbReference>
<dbReference type="STRING" id="477680.SAMN05421788_104171"/>
<evidence type="ECO:0000259" key="8">
    <source>
        <dbReference type="SMART" id="SM00829"/>
    </source>
</evidence>
<feature type="domain" description="Enoyl reductase (ER)" evidence="8">
    <location>
        <begin position="10"/>
        <end position="351"/>
    </location>
</feature>
<comment type="similarity">
    <text evidence="2">Belongs to the zinc-containing alcohol dehydrogenase family.</text>
</comment>
<dbReference type="SMART" id="SM00829">
    <property type="entry name" value="PKS_ER"/>
    <property type="match status" value="1"/>
</dbReference>
<keyword evidence="4" id="KW-0479">Metal-binding</keyword>
<dbReference type="Pfam" id="PF08240">
    <property type="entry name" value="ADH_N"/>
    <property type="match status" value="1"/>
</dbReference>
<dbReference type="SUPFAM" id="SSF50129">
    <property type="entry name" value="GroES-like"/>
    <property type="match status" value="1"/>
</dbReference>
<evidence type="ECO:0000256" key="6">
    <source>
        <dbReference type="ARBA" id="ARBA00023002"/>
    </source>
</evidence>
<evidence type="ECO:0000313" key="9">
    <source>
        <dbReference type="EMBL" id="SIT15532.1"/>
    </source>
</evidence>
<proteinExistence type="inferred from homology"/>
<dbReference type="Proteomes" id="UP000186917">
    <property type="component" value="Unassembled WGS sequence"/>
</dbReference>
<accession>A0A173M991</accession>
<evidence type="ECO:0000256" key="7">
    <source>
        <dbReference type="ARBA" id="ARBA00023027"/>
    </source>
</evidence>
<dbReference type="GO" id="GO:0046872">
    <property type="term" value="F:metal ion binding"/>
    <property type="evidence" value="ECO:0007669"/>
    <property type="project" value="UniProtKB-KW"/>
</dbReference>
<evidence type="ECO:0000256" key="2">
    <source>
        <dbReference type="ARBA" id="ARBA00008072"/>
    </source>
</evidence>
<evidence type="ECO:0000256" key="3">
    <source>
        <dbReference type="ARBA" id="ARBA00013190"/>
    </source>
</evidence>
<dbReference type="PANTHER" id="PTHR42940:SF3">
    <property type="entry name" value="ALCOHOL DEHYDROGENASE 1-RELATED"/>
    <property type="match status" value="1"/>
</dbReference>
<dbReference type="KEGG" id="fln:FLA_0072"/>
<organism evidence="9 10">
    <name type="scientific">Filimonas lacunae</name>
    <dbReference type="NCBI Taxonomy" id="477680"/>
    <lineage>
        <taxon>Bacteria</taxon>
        <taxon>Pseudomonadati</taxon>
        <taxon>Bacteroidota</taxon>
        <taxon>Chitinophagia</taxon>
        <taxon>Chitinophagales</taxon>
        <taxon>Chitinophagaceae</taxon>
        <taxon>Filimonas</taxon>
    </lineage>
</organism>
<dbReference type="GO" id="GO:0004022">
    <property type="term" value="F:alcohol dehydrogenase (NAD+) activity"/>
    <property type="evidence" value="ECO:0007669"/>
    <property type="project" value="UniProtKB-EC"/>
</dbReference>
<evidence type="ECO:0000256" key="1">
    <source>
        <dbReference type="ARBA" id="ARBA00001947"/>
    </source>
</evidence>
<dbReference type="InterPro" id="IPR011032">
    <property type="entry name" value="GroES-like_sf"/>
</dbReference>
<keyword evidence="7" id="KW-0520">NAD</keyword>
<dbReference type="InterPro" id="IPR036291">
    <property type="entry name" value="NAD(P)-bd_dom_sf"/>
</dbReference>
<dbReference type="AlphaFoldDB" id="A0A173M991"/>
<dbReference type="EC" id="1.1.1.1" evidence="3"/>
<gene>
    <name evidence="9" type="ORF">SAMN05421788_104171</name>
</gene>
<reference evidence="10" key="1">
    <citation type="submission" date="2017-01" db="EMBL/GenBank/DDBJ databases">
        <authorList>
            <person name="Varghese N."/>
            <person name="Submissions S."/>
        </authorList>
    </citation>
    <scope>NUCLEOTIDE SEQUENCE [LARGE SCALE GENOMIC DNA]</scope>
    <source>
        <strain evidence="10">DSM 21054</strain>
    </source>
</reference>
<dbReference type="EMBL" id="FTOR01000004">
    <property type="protein sequence ID" value="SIT15532.1"/>
    <property type="molecule type" value="Genomic_DNA"/>
</dbReference>
<name>A0A173M991_9BACT</name>
<comment type="cofactor">
    <cofactor evidence="1">
        <name>Zn(2+)</name>
        <dbReference type="ChEBI" id="CHEBI:29105"/>
    </cofactor>
</comment>
<keyword evidence="6" id="KW-0560">Oxidoreductase</keyword>
<evidence type="ECO:0000256" key="4">
    <source>
        <dbReference type="ARBA" id="ARBA00022723"/>
    </source>
</evidence>
<dbReference type="InterPro" id="IPR013149">
    <property type="entry name" value="ADH-like_C"/>
</dbReference>
<dbReference type="InterPro" id="IPR013154">
    <property type="entry name" value="ADH-like_N"/>
</dbReference>
<dbReference type="SUPFAM" id="SSF51735">
    <property type="entry name" value="NAD(P)-binding Rossmann-fold domains"/>
    <property type="match status" value="1"/>
</dbReference>
<dbReference type="GO" id="GO:0005737">
    <property type="term" value="C:cytoplasm"/>
    <property type="evidence" value="ECO:0007669"/>
    <property type="project" value="TreeGrafter"/>
</dbReference>
<keyword evidence="10" id="KW-1185">Reference proteome</keyword>
<evidence type="ECO:0000313" key="10">
    <source>
        <dbReference type="Proteomes" id="UP000186917"/>
    </source>
</evidence>
<dbReference type="Gene3D" id="3.40.50.720">
    <property type="entry name" value="NAD(P)-binding Rossmann-like Domain"/>
    <property type="match status" value="1"/>
</dbReference>
<dbReference type="InterPro" id="IPR020843">
    <property type="entry name" value="ER"/>
</dbReference>
<sequence>MTGRWVEFTGAGEPFRLRTAQVRTLLPGEVLVRNRYTTLCGSDLHTFCGVRQEVCPTVLGHEIAGEIVALHPSHSGLDSRGEELVAGSWITWSVFASDPQSKHALQGMPQKGEGLFKYGHAKVEGEEVFHGGLAEYCILKPHTAILLLPDFLPLPVAATLNCAIATVAGAMRLAGNVQGKRVLITGMGLLGITCAAMCKDAGATWVVAADVSDARLKKATGFGADETRLLDGDTPALLSEKADVVFDMSGAADAMEWGIDCLGIGGRAVWAGAVFKGRRLQLDAEKVVRNLLTIQGIHNYNYDDFAYALDFMKRNWNRYPFGEVVEKEFTLEQTQQAFEYAIQHKPLRVGISI</sequence>
<dbReference type="RefSeq" id="WP_076379520.1">
    <property type="nucleotide sequence ID" value="NZ_AP017422.1"/>
</dbReference>